<organism evidence="1 2">
    <name type="scientific">Dipteronia sinensis</name>
    <dbReference type="NCBI Taxonomy" id="43782"/>
    <lineage>
        <taxon>Eukaryota</taxon>
        <taxon>Viridiplantae</taxon>
        <taxon>Streptophyta</taxon>
        <taxon>Embryophyta</taxon>
        <taxon>Tracheophyta</taxon>
        <taxon>Spermatophyta</taxon>
        <taxon>Magnoliopsida</taxon>
        <taxon>eudicotyledons</taxon>
        <taxon>Gunneridae</taxon>
        <taxon>Pentapetalae</taxon>
        <taxon>rosids</taxon>
        <taxon>malvids</taxon>
        <taxon>Sapindales</taxon>
        <taxon>Sapindaceae</taxon>
        <taxon>Hippocastanoideae</taxon>
        <taxon>Acereae</taxon>
        <taxon>Dipteronia</taxon>
    </lineage>
</organism>
<evidence type="ECO:0000313" key="1">
    <source>
        <dbReference type="EMBL" id="KAK3220202.1"/>
    </source>
</evidence>
<sequence length="182" mass="20725">MSGTSEVRHNVSADDSDNATMWVIPGADSYSFGIGRSSTLVAEENTKTFQQLPSFGYVLEQQNPGTITDLQCADDGKFMYFFMALEASLRGFQRFMRHVIAVYGTHLKGRFGGTMLLQLHNIEVNRKDVTAIMEKIARAYTELKYNRYIDELRNLHKKHLIMLKLLVHKNGPVYTVPNEGTW</sequence>
<dbReference type="EMBL" id="JANJYJ010000004">
    <property type="protein sequence ID" value="KAK3220202.1"/>
    <property type="molecule type" value="Genomic_DNA"/>
</dbReference>
<evidence type="ECO:0000313" key="2">
    <source>
        <dbReference type="Proteomes" id="UP001281410"/>
    </source>
</evidence>
<dbReference type="Proteomes" id="UP001281410">
    <property type="component" value="Unassembled WGS sequence"/>
</dbReference>
<comment type="caution">
    <text evidence="1">The sequence shown here is derived from an EMBL/GenBank/DDBJ whole genome shotgun (WGS) entry which is preliminary data.</text>
</comment>
<proteinExistence type="predicted"/>
<dbReference type="AlphaFoldDB" id="A0AAE0ALQ3"/>
<gene>
    <name evidence="1" type="ORF">Dsin_014172</name>
</gene>
<keyword evidence="2" id="KW-1185">Reference proteome</keyword>
<protein>
    <submittedName>
        <fullName evidence="1">Uncharacterized protein</fullName>
    </submittedName>
</protein>
<accession>A0AAE0ALQ3</accession>
<reference evidence="1" key="1">
    <citation type="journal article" date="2023" name="Plant J.">
        <title>Genome sequences and population genomics provide insights into the demographic history, inbreeding, and mutation load of two 'living fossil' tree species of Dipteronia.</title>
        <authorList>
            <person name="Feng Y."/>
            <person name="Comes H.P."/>
            <person name="Chen J."/>
            <person name="Zhu S."/>
            <person name="Lu R."/>
            <person name="Zhang X."/>
            <person name="Li P."/>
            <person name="Qiu J."/>
            <person name="Olsen K.M."/>
            <person name="Qiu Y."/>
        </authorList>
    </citation>
    <scope>NUCLEOTIDE SEQUENCE</scope>
    <source>
        <strain evidence="1">NBL</strain>
    </source>
</reference>
<name>A0AAE0ALQ3_9ROSI</name>